<comment type="caution">
    <text evidence="1">The sequence shown here is derived from an EMBL/GenBank/DDBJ whole genome shotgun (WGS) entry which is preliminary data.</text>
</comment>
<gene>
    <name evidence="1" type="ORF">SMGD1_2558</name>
</gene>
<dbReference type="HOGENOM" id="CLU_927261_0_0_7"/>
<sequence length="300" mass="33809">MLSLFYVQLANADTIEDIAKKAHLASINTLLIFTSQDSLNSGLYHFTKVGVDMHVYHLPFSYTLKQTDKGIEYFIVGNLGYSTVNISKDVIIPPNSRLNYENHISTYTAGIGGGIRYKFTKEFSASGGIELIYSRSGAKLTQPDDAIGDAIEGFFNKNFNDNISYKFFTDVEYKTKFKELNPYVIFSYKTYQTKSSFSFDELISYNTDSSVATFTIGAQSNELISFDKNYITLESYFNANYLNGDIANTVKFNNYASLGAISYLYSNVPSWIKRYFLEVNLIKADGLDGYNIGVGFTINY</sequence>
<proteinExistence type="predicted"/>
<dbReference type="RefSeq" id="WP_008339739.1">
    <property type="nucleotide sequence ID" value="NZ_AFRZ01000001.1"/>
</dbReference>
<dbReference type="EMBL" id="AFRZ01000001">
    <property type="protein sequence ID" value="EHP31080.1"/>
    <property type="molecule type" value="Genomic_DNA"/>
</dbReference>
<protein>
    <submittedName>
        <fullName evidence="1">Uncharacterized protein</fullName>
    </submittedName>
</protein>
<dbReference type="eggNOG" id="ENOG50300E3">
    <property type="taxonomic scope" value="Bacteria"/>
</dbReference>
<organism evidence="1 2">
    <name type="scientific">Sulfurimonas gotlandica (strain DSM 19862 / JCM 16533 / GD1)</name>
    <dbReference type="NCBI Taxonomy" id="929558"/>
    <lineage>
        <taxon>Bacteria</taxon>
        <taxon>Pseudomonadati</taxon>
        <taxon>Campylobacterota</taxon>
        <taxon>Epsilonproteobacteria</taxon>
        <taxon>Campylobacterales</taxon>
        <taxon>Sulfurimonadaceae</taxon>
        <taxon>Sulfurimonas</taxon>
    </lineage>
</organism>
<dbReference type="Proteomes" id="UP000006431">
    <property type="component" value="Unassembled WGS sequence"/>
</dbReference>
<keyword evidence="2" id="KW-1185">Reference proteome</keyword>
<evidence type="ECO:0000313" key="2">
    <source>
        <dbReference type="Proteomes" id="UP000006431"/>
    </source>
</evidence>
<dbReference type="AlphaFoldDB" id="B6BNK7"/>
<reference evidence="1 2" key="1">
    <citation type="journal article" date="2012" name="Proc. Natl. Acad. Sci. U.S.A.">
        <title>Genome and physiology of a model Epsilonproteobacterium responsible for sulfide detoxification in marine oxygen depletion zones.</title>
        <authorList>
            <person name="Grote J."/>
            <person name="Schott T."/>
            <person name="Bruckner C.G."/>
            <person name="Glockner F.O."/>
            <person name="Jost G."/>
            <person name="Teeling H."/>
            <person name="Labrenz M."/>
            <person name="Jurgens K."/>
        </authorList>
    </citation>
    <scope>NUCLEOTIDE SEQUENCE [LARGE SCALE GENOMIC DNA]</scope>
    <source>
        <strain evidence="1 2">GD1</strain>
    </source>
</reference>
<accession>B6BNK7</accession>
<name>B6BNK7_SULGG</name>
<accession>H1FS00</accession>
<evidence type="ECO:0000313" key="1">
    <source>
        <dbReference type="EMBL" id="EHP31080.1"/>
    </source>
</evidence>
<dbReference type="PATRIC" id="fig|929558.5.peg.2546"/>